<reference evidence="2 3" key="1">
    <citation type="submission" date="2013-11" db="EMBL/GenBank/DDBJ databases">
        <title>The Genome Sequence of Phytophthora parasitica P1569.</title>
        <authorList>
            <consortium name="The Broad Institute Genomics Platform"/>
            <person name="Russ C."/>
            <person name="Tyler B."/>
            <person name="Panabieres F."/>
            <person name="Shan W."/>
            <person name="Tripathy S."/>
            <person name="Grunwald N."/>
            <person name="Machado M."/>
            <person name="Johnson C.S."/>
            <person name="Arredondo F."/>
            <person name="Hong C."/>
            <person name="Coffey M."/>
            <person name="Young S.K."/>
            <person name="Zeng Q."/>
            <person name="Gargeya S."/>
            <person name="Fitzgerald M."/>
            <person name="Abouelleil A."/>
            <person name="Alvarado L."/>
            <person name="Chapman S.B."/>
            <person name="Gainer-Dewar J."/>
            <person name="Goldberg J."/>
            <person name="Griggs A."/>
            <person name="Gujja S."/>
            <person name="Hansen M."/>
            <person name="Howarth C."/>
            <person name="Imamovic A."/>
            <person name="Ireland A."/>
            <person name="Larimer J."/>
            <person name="McCowan C."/>
            <person name="Murphy C."/>
            <person name="Pearson M."/>
            <person name="Poon T.W."/>
            <person name="Priest M."/>
            <person name="Roberts A."/>
            <person name="Saif S."/>
            <person name="Shea T."/>
            <person name="Sykes S."/>
            <person name="Wortman J."/>
            <person name="Nusbaum C."/>
            <person name="Birren B."/>
        </authorList>
    </citation>
    <scope>NUCLEOTIDE SEQUENCE [LARGE SCALE GENOMIC DNA]</scope>
    <source>
        <strain evidence="2 3">P1569</strain>
    </source>
</reference>
<comment type="caution">
    <text evidence="2">The sequence shown here is derived from an EMBL/GenBank/DDBJ whole genome shotgun (WGS) entry which is preliminary data.</text>
</comment>
<gene>
    <name evidence="2" type="ORF">F443_12155</name>
</gene>
<protein>
    <submittedName>
        <fullName evidence="2">Uncharacterized protein</fullName>
    </submittedName>
</protein>
<dbReference type="Proteomes" id="UP000018721">
    <property type="component" value="Unassembled WGS sequence"/>
</dbReference>
<dbReference type="HOGENOM" id="CLU_048226_0_0_1"/>
<feature type="region of interest" description="Disordered" evidence="1">
    <location>
        <begin position="1"/>
        <end position="41"/>
    </location>
</feature>
<proteinExistence type="predicted"/>
<dbReference type="AlphaFoldDB" id="V9EV81"/>
<evidence type="ECO:0000313" key="3">
    <source>
        <dbReference type="Proteomes" id="UP000018721"/>
    </source>
</evidence>
<name>V9EV81_PHYNI</name>
<dbReference type="EMBL" id="ANIZ01002067">
    <property type="protein sequence ID" value="ETI42786.1"/>
    <property type="molecule type" value="Genomic_DNA"/>
</dbReference>
<organism evidence="2 3">
    <name type="scientific">Phytophthora nicotianae P1569</name>
    <dbReference type="NCBI Taxonomy" id="1317065"/>
    <lineage>
        <taxon>Eukaryota</taxon>
        <taxon>Sar</taxon>
        <taxon>Stramenopiles</taxon>
        <taxon>Oomycota</taxon>
        <taxon>Peronosporomycetes</taxon>
        <taxon>Peronosporales</taxon>
        <taxon>Peronosporaceae</taxon>
        <taxon>Phytophthora</taxon>
    </lineage>
</organism>
<accession>V9EV81</accession>
<dbReference type="eggNOG" id="ENOG502SHI0">
    <property type="taxonomic scope" value="Eukaryota"/>
</dbReference>
<sequence length="354" mass="40706">MATKRPRLDAEDDPGPNSQVKKIEDISSELSHLTTETKRRRQDVAARRAANADKDVSVVKTSLKSFCTEQSKTLLWEEVLKDMNKMVLEAYVLANTHNVRLCHLRLPVKPLTQNFFHQRLLTVSSGRPLGNKHFRASVELYNSWHAAGVPPSSNRYIARGWQHNPALQMKTNSENAVTLNFYRRLHKQIKRSYYIDGSEAYLMYPTHEQRLPRRQTASASSADWNHRNRETPGYEEIRHFSLLPTNKGLECSHFTKCDLGLRALLKRAGIAVPNEDVWIAEADSWWRKLFKIEKFETVNPKFSGVIETDGKAVSIVMRKPKREIVETALDEKDCDVLWDLDPGRRDLFVATVVL</sequence>
<evidence type="ECO:0000313" key="2">
    <source>
        <dbReference type="EMBL" id="ETI42786.1"/>
    </source>
</evidence>
<evidence type="ECO:0000256" key="1">
    <source>
        <dbReference type="SAM" id="MobiDB-lite"/>
    </source>
</evidence>
<keyword evidence="3" id="KW-1185">Reference proteome</keyword>
<dbReference type="OrthoDB" id="102943at2759"/>